<dbReference type="GO" id="GO:0120147">
    <property type="term" value="F:formylglycine-generating oxidase activity"/>
    <property type="evidence" value="ECO:0007669"/>
    <property type="project" value="TreeGrafter"/>
</dbReference>
<evidence type="ECO:0000259" key="1">
    <source>
        <dbReference type="Pfam" id="PF03781"/>
    </source>
</evidence>
<dbReference type="SUPFAM" id="SSF56436">
    <property type="entry name" value="C-type lectin-like"/>
    <property type="match status" value="1"/>
</dbReference>
<dbReference type="InterPro" id="IPR005532">
    <property type="entry name" value="SUMF_dom"/>
</dbReference>
<protein>
    <recommendedName>
        <fullName evidence="1">Sulfatase-modifying factor enzyme-like domain-containing protein</fullName>
    </recommendedName>
</protein>
<dbReference type="Pfam" id="PF03781">
    <property type="entry name" value="FGE-sulfatase"/>
    <property type="match status" value="1"/>
</dbReference>
<organism evidence="2">
    <name type="scientific">bioreactor metagenome</name>
    <dbReference type="NCBI Taxonomy" id="1076179"/>
    <lineage>
        <taxon>unclassified sequences</taxon>
        <taxon>metagenomes</taxon>
        <taxon>ecological metagenomes</taxon>
    </lineage>
</organism>
<dbReference type="AlphaFoldDB" id="A0A645A093"/>
<reference evidence="2" key="1">
    <citation type="submission" date="2019-08" db="EMBL/GenBank/DDBJ databases">
        <authorList>
            <person name="Kucharzyk K."/>
            <person name="Murdoch R.W."/>
            <person name="Higgins S."/>
            <person name="Loffler F."/>
        </authorList>
    </citation>
    <scope>NUCLEOTIDE SEQUENCE</scope>
</reference>
<accession>A0A645A093</accession>
<dbReference type="Gene3D" id="3.90.1580.10">
    <property type="entry name" value="paralog of FGE (formylglycine-generating enzyme)"/>
    <property type="match status" value="1"/>
</dbReference>
<evidence type="ECO:0000313" key="2">
    <source>
        <dbReference type="EMBL" id="MPM46336.1"/>
    </source>
</evidence>
<feature type="domain" description="Sulfatase-modifying factor enzyme-like" evidence="1">
    <location>
        <begin position="62"/>
        <end position="184"/>
    </location>
</feature>
<proteinExistence type="predicted"/>
<name>A0A645A093_9ZZZZ</name>
<dbReference type="InterPro" id="IPR042095">
    <property type="entry name" value="SUMF_sf"/>
</dbReference>
<dbReference type="InterPro" id="IPR016187">
    <property type="entry name" value="CTDL_fold"/>
</dbReference>
<comment type="caution">
    <text evidence="2">The sequence shown here is derived from an EMBL/GenBank/DDBJ whole genome shotgun (WGS) entry which is preliminary data.</text>
</comment>
<dbReference type="PANTHER" id="PTHR23150">
    <property type="entry name" value="SULFATASE MODIFYING FACTOR 1, 2"/>
    <property type="match status" value="1"/>
</dbReference>
<sequence length="311" mass="36082">MIREGILKVDPNQQNEENFNTDAYLAGQFEGVVKNDLYDLNPNGSGTRKVRMEDGIMLPKYRLPTEAEWEFAAIGLIGNTLFERVIERRIYPWNGHLLRTDYYKNMGEFVANFKRGRGDNMGVAGNLNDAADITAPVYSYWPNDYGLYNMAGNVAEWVMDVYRPLSMEDFDDFRSFRGNEFMTKVTDEEGLIAEKDSLGRIQWRPVTQEEAANRRNYRYSDNRNFLDGDYSSSIYYSDDMMKEGENESKLMYEYSKSSMINNKARVYKGGSWKDRAYWLSPGTRRFLDQELSTDYIGFRCAMIRVGSPIGF</sequence>
<dbReference type="InterPro" id="IPR051043">
    <property type="entry name" value="Sulfatase_Mod_Factor_Kinase"/>
</dbReference>
<gene>
    <name evidence="2" type="ORF">SDC9_93034</name>
</gene>
<dbReference type="PANTHER" id="PTHR23150:SF19">
    <property type="entry name" value="FORMYLGLYCINE-GENERATING ENZYME"/>
    <property type="match status" value="1"/>
</dbReference>
<dbReference type="EMBL" id="VSSQ01011235">
    <property type="protein sequence ID" value="MPM46336.1"/>
    <property type="molecule type" value="Genomic_DNA"/>
</dbReference>